<feature type="region of interest" description="Disordered" evidence="1">
    <location>
        <begin position="25"/>
        <end position="72"/>
    </location>
</feature>
<dbReference type="Proteomes" id="UP000002009">
    <property type="component" value="Chromosome 2"/>
</dbReference>
<dbReference type="OMA" id="YTQDHIC"/>
<dbReference type="PANTHER" id="PTHR12181:SF12">
    <property type="entry name" value="PHOSPHATIDATE PHOSPHATASE"/>
    <property type="match status" value="1"/>
</dbReference>
<keyword evidence="4" id="KW-1185">Reference proteome</keyword>
<evidence type="ECO:0000259" key="2">
    <source>
        <dbReference type="SMART" id="SM00775"/>
    </source>
</evidence>
<dbReference type="GeneID" id="8241200"/>
<proteinExistence type="predicted"/>
<reference evidence="3 4" key="1">
    <citation type="journal article" date="2009" name="Science">
        <title>Green evolution and dynamic adaptations revealed by genomes of the marine picoeukaryotes Micromonas.</title>
        <authorList>
            <person name="Worden A.Z."/>
            <person name="Lee J.H."/>
            <person name="Mock T."/>
            <person name="Rouze P."/>
            <person name="Simmons M.P."/>
            <person name="Aerts A.L."/>
            <person name="Allen A.E."/>
            <person name="Cuvelier M.L."/>
            <person name="Derelle E."/>
            <person name="Everett M.V."/>
            <person name="Foulon E."/>
            <person name="Grimwood J."/>
            <person name="Gundlach H."/>
            <person name="Henrissat B."/>
            <person name="Napoli C."/>
            <person name="McDonald S.M."/>
            <person name="Parker M.S."/>
            <person name="Rombauts S."/>
            <person name="Salamov A."/>
            <person name="Von Dassow P."/>
            <person name="Badger J.H."/>
            <person name="Coutinho P.M."/>
            <person name="Demir E."/>
            <person name="Dubchak I."/>
            <person name="Gentemann C."/>
            <person name="Eikrem W."/>
            <person name="Gready J.E."/>
            <person name="John U."/>
            <person name="Lanier W."/>
            <person name="Lindquist E.A."/>
            <person name="Lucas S."/>
            <person name="Mayer K.F."/>
            <person name="Moreau H."/>
            <person name="Not F."/>
            <person name="Otillar R."/>
            <person name="Panaud O."/>
            <person name="Pangilinan J."/>
            <person name="Paulsen I."/>
            <person name="Piegu B."/>
            <person name="Poliakov A."/>
            <person name="Robbens S."/>
            <person name="Schmutz J."/>
            <person name="Toulza E."/>
            <person name="Wyss T."/>
            <person name="Zelensky A."/>
            <person name="Zhou K."/>
            <person name="Armbrust E.V."/>
            <person name="Bhattacharya D."/>
            <person name="Goodenough U.W."/>
            <person name="Van de Peer Y."/>
            <person name="Grigoriev I.V."/>
        </authorList>
    </citation>
    <scope>NUCLEOTIDE SEQUENCE [LARGE SCALE GENOMIC DNA]</scope>
    <source>
        <strain evidence="4">RCC299 / NOUM17</strain>
    </source>
</reference>
<dbReference type="Gene3D" id="3.40.50.1000">
    <property type="entry name" value="HAD superfamily/HAD-like"/>
    <property type="match status" value="1"/>
</dbReference>
<feature type="domain" description="LNS2/PITP" evidence="2">
    <location>
        <begin position="121"/>
        <end position="277"/>
    </location>
</feature>
<accession>C1E092</accession>
<evidence type="ECO:0000313" key="4">
    <source>
        <dbReference type="Proteomes" id="UP000002009"/>
    </source>
</evidence>
<dbReference type="GO" id="GO:0008195">
    <property type="term" value="F:phosphatidate phosphatase activity"/>
    <property type="evidence" value="ECO:0007669"/>
    <property type="project" value="TreeGrafter"/>
</dbReference>
<name>C1E092_MICCC</name>
<dbReference type="KEGG" id="mis:MICPUN_78669"/>
<dbReference type="OrthoDB" id="4567at2759"/>
<dbReference type="SMART" id="SM00775">
    <property type="entry name" value="LNS2"/>
    <property type="match status" value="1"/>
</dbReference>
<dbReference type="InterPro" id="IPR036412">
    <property type="entry name" value="HAD-like_sf"/>
</dbReference>
<dbReference type="InterPro" id="IPR031315">
    <property type="entry name" value="LNS2/PITP"/>
</dbReference>
<organism evidence="3 4">
    <name type="scientific">Micromonas commoda (strain RCC299 / NOUM17 / CCMP2709)</name>
    <name type="common">Picoplanktonic green alga</name>
    <dbReference type="NCBI Taxonomy" id="296587"/>
    <lineage>
        <taxon>Eukaryota</taxon>
        <taxon>Viridiplantae</taxon>
        <taxon>Chlorophyta</taxon>
        <taxon>Mamiellophyceae</taxon>
        <taxon>Mamiellales</taxon>
        <taxon>Mamiellaceae</taxon>
        <taxon>Micromonas</taxon>
    </lineage>
</organism>
<protein>
    <submittedName>
        <fullName evidence="3">Lipin protein family</fullName>
    </submittedName>
</protein>
<gene>
    <name evidence="3" type="ORF">MICPUN_78669</name>
</gene>
<dbReference type="STRING" id="296587.C1E092"/>
<sequence length="339" mass="37577">MPHLLGHVAFGTPLPTSYLPSLPPGAGGAWPATPARTSPEDAAATRAPRTPRVSGSRANGSPVPRRPKRKFRKSVTLDPDKVAQLGLKPGKNVIAFSFSSRVWGRQEVQAHAYLWDWNAKIVVSDVDGTITKSDLRGHVAAMVGKDWNHEGVAQLYNNIRDNGYQLMFLSSRAISHSKGTRRYLEKLTQDGETLTQGPVMLAPDPLSTALYREVVVRRPQEFKMRCLRTIRELFPADWNPFYAGFGNRETDTVSYAHVGVPAGRNFTINPKSEVYAATTRHTKTYSLAGINELCDEMFPPVARHRRTRSGAADLTHCDAFADSNYWGKGFMNIDDSELP</sequence>
<feature type="compositionally biased region" description="Low complexity" evidence="1">
    <location>
        <begin position="42"/>
        <end position="52"/>
    </location>
</feature>
<dbReference type="EMBL" id="CP001323">
    <property type="protein sequence ID" value="ACO60774.1"/>
    <property type="molecule type" value="Genomic_DNA"/>
</dbReference>
<dbReference type="AlphaFoldDB" id="C1E092"/>
<evidence type="ECO:0000256" key="1">
    <source>
        <dbReference type="SAM" id="MobiDB-lite"/>
    </source>
</evidence>
<dbReference type="eggNOG" id="KOG2116">
    <property type="taxonomic scope" value="Eukaryota"/>
</dbReference>
<dbReference type="InterPro" id="IPR013209">
    <property type="entry name" value="LNS2"/>
</dbReference>
<dbReference type="InParanoid" id="C1E092"/>
<dbReference type="Pfam" id="PF08235">
    <property type="entry name" value="LNS2"/>
    <property type="match status" value="1"/>
</dbReference>
<dbReference type="InterPro" id="IPR026058">
    <property type="entry name" value="LIPIN"/>
</dbReference>
<evidence type="ECO:0000313" key="3">
    <source>
        <dbReference type="EMBL" id="ACO60774.1"/>
    </source>
</evidence>
<dbReference type="PANTHER" id="PTHR12181">
    <property type="entry name" value="LIPIN"/>
    <property type="match status" value="1"/>
</dbReference>
<dbReference type="InterPro" id="IPR023214">
    <property type="entry name" value="HAD_sf"/>
</dbReference>
<dbReference type="SUPFAM" id="SSF56784">
    <property type="entry name" value="HAD-like"/>
    <property type="match status" value="1"/>
</dbReference>
<dbReference type="RefSeq" id="XP_002499516.1">
    <property type="nucleotide sequence ID" value="XM_002499470.1"/>
</dbReference>